<dbReference type="KEGG" id="fls:GLV81_14455"/>
<proteinExistence type="predicted"/>
<organism evidence="1 2">
    <name type="scientific">Phnomibacter ginsenosidimutans</name>
    <dbReference type="NCBI Taxonomy" id="2676868"/>
    <lineage>
        <taxon>Bacteria</taxon>
        <taxon>Pseudomonadati</taxon>
        <taxon>Bacteroidota</taxon>
        <taxon>Chitinophagia</taxon>
        <taxon>Chitinophagales</taxon>
        <taxon>Chitinophagaceae</taxon>
        <taxon>Phnomibacter</taxon>
    </lineage>
</organism>
<dbReference type="Proteomes" id="UP000426027">
    <property type="component" value="Chromosome"/>
</dbReference>
<protein>
    <submittedName>
        <fullName evidence="1">Uncharacterized protein</fullName>
    </submittedName>
</protein>
<name>A0A6I6G978_9BACT</name>
<keyword evidence="2" id="KW-1185">Reference proteome</keyword>
<dbReference type="RefSeq" id="WP_157479500.1">
    <property type="nucleotide sequence ID" value="NZ_CP046566.1"/>
</dbReference>
<accession>A0A6I6G978</accession>
<evidence type="ECO:0000313" key="2">
    <source>
        <dbReference type="Proteomes" id="UP000426027"/>
    </source>
</evidence>
<reference evidence="1 2" key="1">
    <citation type="submission" date="2019-11" db="EMBL/GenBank/DDBJ databases">
        <authorList>
            <person name="Im W.T."/>
        </authorList>
    </citation>
    <scope>NUCLEOTIDE SEQUENCE [LARGE SCALE GENOMIC DNA]</scope>
    <source>
        <strain evidence="1 2">SB-02</strain>
    </source>
</reference>
<gene>
    <name evidence="1" type="ORF">GLV81_14455</name>
</gene>
<dbReference type="EMBL" id="CP046566">
    <property type="protein sequence ID" value="QGW29147.1"/>
    <property type="molecule type" value="Genomic_DNA"/>
</dbReference>
<evidence type="ECO:0000313" key="1">
    <source>
        <dbReference type="EMBL" id="QGW29147.1"/>
    </source>
</evidence>
<dbReference type="AlphaFoldDB" id="A0A6I6G978"/>
<sequence length="179" mass="20394">MLTEQEVNKIFSWLPYRDNWSADRNRIDDNKHAYYGDLISKLTENSLFDTYYSEDGGLGNYLEFICYPKGHVSYQGNAIIVCISLCAPIAAYGQTTFSKMYDSIGWGGLFTADKIGDITDTSLTNIENEIKALLLQHNLTLLDKEFASKQLPDEVIEAMRHENHNDGNQYLQGIFQKTD</sequence>